<reference evidence="1 2" key="1">
    <citation type="submission" date="2017-05" db="EMBL/GenBank/DDBJ databases">
        <authorList>
            <person name="Varghese N."/>
            <person name="Submissions S."/>
        </authorList>
    </citation>
    <scope>NUCLEOTIDE SEQUENCE [LARGE SCALE GENOMIC DNA]</scope>
    <source>
        <strain evidence="1 2">DSM 29982</strain>
    </source>
</reference>
<dbReference type="RefSeq" id="WP_111378897.1">
    <property type="nucleotide sequence ID" value="NZ_CP043612.1"/>
</dbReference>
<sequence>MKLAKNIIVLITLVFILSCKYNEDKKVIQKNIREVPVKKTETLLKKNNQGSEDLKIDCSQLVLSLIQKSNFKNPFKENLKIEIIDNNGVNMKLRLFDANDKSENTVGWIVFDAENMRLLDITNDDKNPEKLKFDKIIWNKIIACLFNNDRSFCFDENEKVSQNEDCKKIIEDMDNIEECLFKNTNLKDVYNKLVEEHGVNDSEFLSKVLPKSSEIIAVNQKGIMNIEYKVMNNTKVEIIMNYQGGITIIELQKINNNVKQIITYSAD</sequence>
<dbReference type="OrthoDB" id="1273956at2"/>
<dbReference type="Proteomes" id="UP000319267">
    <property type="component" value="Unassembled WGS sequence"/>
</dbReference>
<gene>
    <name evidence="1" type="ORF">SAMN06265220_102469</name>
</gene>
<protein>
    <recommendedName>
        <fullName evidence="3">Lipoprotein</fullName>
    </recommendedName>
</protein>
<dbReference type="AlphaFoldDB" id="A0A521CLP8"/>
<evidence type="ECO:0008006" key="3">
    <source>
        <dbReference type="Google" id="ProtNLM"/>
    </source>
</evidence>
<organism evidence="1 2">
    <name type="scientific">Flavobacterium nitrogenifigens</name>
    <dbReference type="NCBI Taxonomy" id="1617283"/>
    <lineage>
        <taxon>Bacteria</taxon>
        <taxon>Pseudomonadati</taxon>
        <taxon>Bacteroidota</taxon>
        <taxon>Flavobacteriia</taxon>
        <taxon>Flavobacteriales</taxon>
        <taxon>Flavobacteriaceae</taxon>
        <taxon>Flavobacterium</taxon>
    </lineage>
</organism>
<dbReference type="EMBL" id="FXTQ01000002">
    <property type="protein sequence ID" value="SMO60348.1"/>
    <property type="molecule type" value="Genomic_DNA"/>
</dbReference>
<evidence type="ECO:0000313" key="1">
    <source>
        <dbReference type="EMBL" id="SMO60348.1"/>
    </source>
</evidence>
<proteinExistence type="predicted"/>
<keyword evidence="2" id="KW-1185">Reference proteome</keyword>
<evidence type="ECO:0000313" key="2">
    <source>
        <dbReference type="Proteomes" id="UP000319267"/>
    </source>
</evidence>
<dbReference type="PROSITE" id="PS51257">
    <property type="entry name" value="PROKAR_LIPOPROTEIN"/>
    <property type="match status" value="1"/>
</dbReference>
<name>A0A521CLP8_9FLAO</name>
<accession>A0A521CLP8</accession>